<dbReference type="RefSeq" id="WP_131050386.1">
    <property type="nucleotide sequence ID" value="NZ_CP112887.1"/>
</dbReference>
<dbReference type="EMBL" id="CP112887">
    <property type="protein sequence ID" value="WBW63695.1"/>
    <property type="molecule type" value="Genomic_DNA"/>
</dbReference>
<dbReference type="Pfam" id="PF14305">
    <property type="entry name" value="ATPgrasp_TupA"/>
    <property type="match status" value="1"/>
</dbReference>
<evidence type="ECO:0000313" key="2">
    <source>
        <dbReference type="Proteomes" id="UP001210130"/>
    </source>
</evidence>
<protein>
    <submittedName>
        <fullName evidence="1">ATP-grasp fold amidoligase family protein</fullName>
    </submittedName>
</protein>
<keyword evidence="2" id="KW-1185">Reference proteome</keyword>
<accession>A0AAJ5UHB7</accession>
<dbReference type="AlphaFoldDB" id="A0AAJ5UHB7"/>
<dbReference type="InterPro" id="IPR029465">
    <property type="entry name" value="ATPgrasp_TupA"/>
</dbReference>
<gene>
    <name evidence="1" type="ORF">OR613_12775</name>
</gene>
<evidence type="ECO:0000313" key="1">
    <source>
        <dbReference type="EMBL" id="WBW63695.1"/>
    </source>
</evidence>
<name>A0AAJ5UHB7_9ENTR</name>
<reference evidence="1 2" key="1">
    <citation type="journal article" date="2023" name="Microbiol. Resour. Announc.">
        <title>Complete Genome Sequence of the First Colistin-Resistant Raoultella electrica Strain.</title>
        <authorList>
            <person name="Aldeia C."/>
            <person name="Campos-Madueno E.I."/>
            <person name="Sendi P."/>
            <person name="Endimiani A."/>
        </authorList>
    </citation>
    <scope>NUCLEOTIDE SEQUENCE [LARGE SCALE GENOMIC DNA]</scope>
    <source>
        <strain evidence="1 2">S2-IND-01-C</strain>
    </source>
</reference>
<dbReference type="Proteomes" id="UP001210130">
    <property type="component" value="Chromosome"/>
</dbReference>
<sequence>MNKFNALLKYSEYQIKKLRSYIISDRRFHAGRLQRIYGSRPDLKHPVTLNEKICHRMIYDHNPLYTLLADKLAVREYIDARSQHIKTVPLLGIYRNVNEIDFSQLPDKFVLKCNHDSGSTIICLDKYTFNVPRALRQLNSALKKNMYYRTREWQYKHIPPVILCENYIDLFSHGKREITPEMLRLHCFHGSVGFIEADLMDADGKEYINVFDRYWQLQPFQMEYPNTPYEVPEPQALHQAIASAQELANDIDYCRVDLMLLRDTIYFSEITLSPRRGKLIINPAQWDTILGEMWRLPRANTELS</sequence>
<organism evidence="1 2">
    <name type="scientific">Klebsiella electrica</name>
    <dbReference type="NCBI Taxonomy" id="1259973"/>
    <lineage>
        <taxon>Bacteria</taxon>
        <taxon>Pseudomonadati</taxon>
        <taxon>Pseudomonadota</taxon>
        <taxon>Gammaproteobacteria</taxon>
        <taxon>Enterobacterales</taxon>
        <taxon>Enterobacteriaceae</taxon>
        <taxon>Klebsiella/Raoultella group</taxon>
        <taxon>Klebsiella</taxon>
    </lineage>
</organism>
<proteinExistence type="predicted"/>